<dbReference type="InterPro" id="IPR014922">
    <property type="entry name" value="YdhG-like"/>
</dbReference>
<dbReference type="AlphaFoldDB" id="A0A4R8V3W3"/>
<proteinExistence type="predicted"/>
<dbReference type="OrthoDB" id="5951444at2"/>
<gene>
    <name evidence="3" type="ORF">E3O06_03195</name>
</gene>
<evidence type="ECO:0000313" key="3">
    <source>
        <dbReference type="EMBL" id="TFB76518.1"/>
    </source>
</evidence>
<reference evidence="3 4" key="1">
    <citation type="submission" date="2019-03" db="EMBL/GenBank/DDBJ databases">
        <title>Genomics of glacier-inhabiting Cryobacterium strains.</title>
        <authorList>
            <person name="Liu Q."/>
            <person name="Xin Y.-H."/>
        </authorList>
    </citation>
    <scope>NUCLEOTIDE SEQUENCE [LARGE SCALE GENOMIC DNA]</scope>
    <source>
        <strain evidence="3 4">HLT2-23</strain>
    </source>
</reference>
<dbReference type="Pfam" id="PF08818">
    <property type="entry name" value="DUF1801"/>
    <property type="match status" value="1"/>
</dbReference>
<evidence type="ECO:0000259" key="2">
    <source>
        <dbReference type="Pfam" id="PF08818"/>
    </source>
</evidence>
<keyword evidence="4" id="KW-1185">Reference proteome</keyword>
<comment type="caution">
    <text evidence="3">The sequence shown here is derived from an EMBL/GenBank/DDBJ whole genome shotgun (WGS) entry which is preliminary data.</text>
</comment>
<protein>
    <submittedName>
        <fullName evidence="3">DUF1801 domain-containing protein</fullName>
    </submittedName>
</protein>
<organism evidence="3 4">
    <name type="scientific">Cryobacterium glaciale</name>
    <dbReference type="NCBI Taxonomy" id="1259145"/>
    <lineage>
        <taxon>Bacteria</taxon>
        <taxon>Bacillati</taxon>
        <taxon>Actinomycetota</taxon>
        <taxon>Actinomycetes</taxon>
        <taxon>Micrococcales</taxon>
        <taxon>Microbacteriaceae</taxon>
        <taxon>Cryobacterium</taxon>
    </lineage>
</organism>
<feature type="region of interest" description="Disordered" evidence="1">
    <location>
        <begin position="1"/>
        <end position="27"/>
    </location>
</feature>
<dbReference type="Proteomes" id="UP000298173">
    <property type="component" value="Unassembled WGS sequence"/>
</dbReference>
<sequence length="174" mass="19395">MLHTPSKKPTLGCTPRSHPVRSEGDPLEYSDNDVHAWIDTIASPTRRRDALTLLEIMKRVSGEEPRMWGSSIIGFGHYHYRYASGVEGDAGAAGFSPRKAAMTVYFPDGTATYARQLERLGPHKTGVVCLYLTDFRKIDLDLLESMITDSYRAMTANRVYGHLAEEFRGGRSGI</sequence>
<feature type="domain" description="YdhG-like" evidence="2">
    <location>
        <begin position="46"/>
        <end position="149"/>
    </location>
</feature>
<evidence type="ECO:0000256" key="1">
    <source>
        <dbReference type="SAM" id="MobiDB-lite"/>
    </source>
</evidence>
<dbReference type="EMBL" id="SOEY01000006">
    <property type="protein sequence ID" value="TFB76518.1"/>
    <property type="molecule type" value="Genomic_DNA"/>
</dbReference>
<name>A0A4R8V3W3_9MICO</name>
<accession>A0A4R8V3W3</accession>
<evidence type="ECO:0000313" key="4">
    <source>
        <dbReference type="Proteomes" id="UP000298173"/>
    </source>
</evidence>